<dbReference type="Gene3D" id="1.10.260.40">
    <property type="entry name" value="lambda repressor-like DNA-binding domains"/>
    <property type="match status" value="1"/>
</dbReference>
<feature type="domain" description="HTH cro/C1-type" evidence="2">
    <location>
        <begin position="19"/>
        <end position="73"/>
    </location>
</feature>
<gene>
    <name evidence="3" type="ORF">ACFFGH_22025</name>
</gene>
<keyword evidence="1" id="KW-0238">DNA-binding</keyword>
<dbReference type="InterPro" id="IPR013096">
    <property type="entry name" value="Cupin_2"/>
</dbReference>
<sequence length="194" mass="20889">MRPLPVSTPAERAAIGRRLRSTRQSKHLTIEQVASSTGLTKGFISRIERDLTSPSVSTLIQLCDVLGIDIGSLFASTDAQYVPLESAPKIDLGGVNAVERLVSPRREERVQVVRSRVGPGGNGGAEFYTVSAELDLVHVLEGAIRIAFTDAEWTLRAGDSLTFDGRQPHNWWADDTVGADLIWVLLPGSGTGPS</sequence>
<dbReference type="InterPro" id="IPR010982">
    <property type="entry name" value="Lambda_DNA-bd_dom_sf"/>
</dbReference>
<dbReference type="SMART" id="SM00530">
    <property type="entry name" value="HTH_XRE"/>
    <property type="match status" value="1"/>
</dbReference>
<dbReference type="Proteomes" id="UP001589896">
    <property type="component" value="Unassembled WGS sequence"/>
</dbReference>
<reference evidence="3 4" key="1">
    <citation type="submission" date="2024-09" db="EMBL/GenBank/DDBJ databases">
        <authorList>
            <person name="Sun Q."/>
            <person name="Mori K."/>
        </authorList>
    </citation>
    <scope>NUCLEOTIDE SEQUENCE [LARGE SCALE GENOMIC DNA]</scope>
    <source>
        <strain evidence="3 4">KCTC 23076</strain>
    </source>
</reference>
<organism evidence="3 4">
    <name type="scientific">Lysobacter korlensis</name>
    <dbReference type="NCBI Taxonomy" id="553636"/>
    <lineage>
        <taxon>Bacteria</taxon>
        <taxon>Pseudomonadati</taxon>
        <taxon>Pseudomonadota</taxon>
        <taxon>Gammaproteobacteria</taxon>
        <taxon>Lysobacterales</taxon>
        <taxon>Lysobacteraceae</taxon>
        <taxon>Lysobacter</taxon>
    </lineage>
</organism>
<proteinExistence type="predicted"/>
<dbReference type="RefSeq" id="WP_386672331.1">
    <property type="nucleotide sequence ID" value="NZ_JBHLTG010000005.1"/>
</dbReference>
<dbReference type="Gene3D" id="2.60.120.10">
    <property type="entry name" value="Jelly Rolls"/>
    <property type="match status" value="1"/>
</dbReference>
<dbReference type="PANTHER" id="PTHR46797:SF1">
    <property type="entry name" value="METHYLPHOSPHONATE SYNTHASE"/>
    <property type="match status" value="1"/>
</dbReference>
<dbReference type="InterPro" id="IPR011051">
    <property type="entry name" value="RmlC_Cupin_sf"/>
</dbReference>
<dbReference type="PANTHER" id="PTHR46797">
    <property type="entry name" value="HTH-TYPE TRANSCRIPTIONAL REGULATOR"/>
    <property type="match status" value="1"/>
</dbReference>
<name>A0ABV6RU70_9GAMM</name>
<evidence type="ECO:0000256" key="1">
    <source>
        <dbReference type="ARBA" id="ARBA00023125"/>
    </source>
</evidence>
<dbReference type="InterPro" id="IPR050807">
    <property type="entry name" value="TransReg_Diox_bact_type"/>
</dbReference>
<dbReference type="Pfam" id="PF07883">
    <property type="entry name" value="Cupin_2"/>
    <property type="match status" value="1"/>
</dbReference>
<dbReference type="PROSITE" id="PS50943">
    <property type="entry name" value="HTH_CROC1"/>
    <property type="match status" value="1"/>
</dbReference>
<evidence type="ECO:0000259" key="2">
    <source>
        <dbReference type="PROSITE" id="PS50943"/>
    </source>
</evidence>
<comment type="caution">
    <text evidence="3">The sequence shown here is derived from an EMBL/GenBank/DDBJ whole genome shotgun (WGS) entry which is preliminary data.</text>
</comment>
<dbReference type="CDD" id="cd02209">
    <property type="entry name" value="cupin_XRE_C"/>
    <property type="match status" value="1"/>
</dbReference>
<dbReference type="EMBL" id="JBHLTG010000005">
    <property type="protein sequence ID" value="MFC0680520.1"/>
    <property type="molecule type" value="Genomic_DNA"/>
</dbReference>
<dbReference type="SUPFAM" id="SSF51182">
    <property type="entry name" value="RmlC-like cupins"/>
    <property type="match status" value="1"/>
</dbReference>
<dbReference type="InterPro" id="IPR001387">
    <property type="entry name" value="Cro/C1-type_HTH"/>
</dbReference>
<dbReference type="InterPro" id="IPR014710">
    <property type="entry name" value="RmlC-like_jellyroll"/>
</dbReference>
<dbReference type="SUPFAM" id="SSF47413">
    <property type="entry name" value="lambda repressor-like DNA-binding domains"/>
    <property type="match status" value="1"/>
</dbReference>
<evidence type="ECO:0000313" key="4">
    <source>
        <dbReference type="Proteomes" id="UP001589896"/>
    </source>
</evidence>
<accession>A0ABV6RU70</accession>
<dbReference type="CDD" id="cd00093">
    <property type="entry name" value="HTH_XRE"/>
    <property type="match status" value="1"/>
</dbReference>
<evidence type="ECO:0000313" key="3">
    <source>
        <dbReference type="EMBL" id="MFC0680520.1"/>
    </source>
</evidence>
<protein>
    <submittedName>
        <fullName evidence="3">Helix-turn-helix domain-containing protein</fullName>
    </submittedName>
</protein>
<keyword evidence="4" id="KW-1185">Reference proteome</keyword>
<dbReference type="Pfam" id="PF01381">
    <property type="entry name" value="HTH_3"/>
    <property type="match status" value="1"/>
</dbReference>